<dbReference type="PANTHER" id="PTHR34294">
    <property type="entry name" value="TRANSCRIPTIONAL REGULATOR-RELATED"/>
    <property type="match status" value="1"/>
</dbReference>
<dbReference type="GO" id="GO:0030246">
    <property type="term" value="F:carbohydrate binding"/>
    <property type="evidence" value="ECO:0007669"/>
    <property type="project" value="InterPro"/>
</dbReference>
<sequence length="342" mass="36447">MEPEMMEALSRLAPDLWQQIGTRSLVLERIGALQPIGRRALAGRLNLPEREVRAQASALREAGFVELDAAGMTLTQAAQEVLPVAREISHGIRALSMLEASLSRLLGVPRVVITPGDADEDAFVTTEVGIAAAQRLRGLLRDGSILAVTGGTTIAQVARNLPVCAPMDVLVVPARGGNGRAVETQAGTLAALIAQRLGGHNRLLHIPDRVDGDALQAVLALPEVREVLELIDRADVLLHGVGRADDLAHHRRLTQAEAEEMFARGGVAEAYGYFFDAQGRIVYAGANIGVSRESLARIRTMVAVAAGSSKAEAIIAVLRGHRHELLVTDEGAARQMLALLKE</sequence>
<dbReference type="Gene3D" id="1.10.10.10">
    <property type="entry name" value="Winged helix-like DNA-binding domain superfamily/Winged helix DNA-binding domain"/>
    <property type="match status" value="1"/>
</dbReference>
<reference evidence="7" key="1">
    <citation type="submission" date="2020-10" db="EMBL/GenBank/DDBJ databases">
        <authorList>
            <person name="Gilroy R."/>
        </authorList>
    </citation>
    <scope>NUCLEOTIDE SEQUENCE</scope>
    <source>
        <strain evidence="7">ChiSxjej2B14-6234</strain>
    </source>
</reference>
<dbReference type="AlphaFoldDB" id="A0A9D0ZC38"/>
<evidence type="ECO:0000259" key="5">
    <source>
        <dbReference type="Pfam" id="PF04198"/>
    </source>
</evidence>
<gene>
    <name evidence="7" type="ORF">IAB73_06495</name>
</gene>
<keyword evidence="3" id="KW-0238">DNA-binding</keyword>
<organism evidence="7 8">
    <name type="scientific">Candidatus Onthenecus intestinigallinarum</name>
    <dbReference type="NCBI Taxonomy" id="2840875"/>
    <lineage>
        <taxon>Bacteria</taxon>
        <taxon>Bacillati</taxon>
        <taxon>Bacillota</taxon>
        <taxon>Clostridia</taxon>
        <taxon>Eubacteriales</taxon>
        <taxon>Candidatus Onthenecus</taxon>
    </lineage>
</organism>
<feature type="domain" description="CggR N-terminal DNA binding" evidence="6">
    <location>
        <begin position="22"/>
        <end position="82"/>
    </location>
</feature>
<dbReference type="Proteomes" id="UP000886887">
    <property type="component" value="Unassembled WGS sequence"/>
</dbReference>
<accession>A0A9D0ZC38</accession>
<dbReference type="GO" id="GO:0003677">
    <property type="term" value="F:DNA binding"/>
    <property type="evidence" value="ECO:0007669"/>
    <property type="project" value="UniProtKB-KW"/>
</dbReference>
<keyword evidence="4" id="KW-0804">Transcription</keyword>
<dbReference type="SUPFAM" id="SSF46785">
    <property type="entry name" value="Winged helix' DNA-binding domain"/>
    <property type="match status" value="1"/>
</dbReference>
<dbReference type="InterPro" id="IPR048715">
    <property type="entry name" value="CggR_N"/>
</dbReference>
<dbReference type="PANTHER" id="PTHR34294:SF5">
    <property type="entry name" value="CENTRAL GLYCOLYTIC GENES REGULATOR"/>
    <property type="match status" value="1"/>
</dbReference>
<evidence type="ECO:0000313" key="7">
    <source>
        <dbReference type="EMBL" id="HIQ71835.1"/>
    </source>
</evidence>
<proteinExistence type="inferred from homology"/>
<comment type="caution">
    <text evidence="7">The sequence shown here is derived from an EMBL/GenBank/DDBJ whole genome shotgun (WGS) entry which is preliminary data.</text>
</comment>
<evidence type="ECO:0000256" key="3">
    <source>
        <dbReference type="ARBA" id="ARBA00023125"/>
    </source>
</evidence>
<dbReference type="Pfam" id="PF21715">
    <property type="entry name" value="CggR_N"/>
    <property type="match status" value="1"/>
</dbReference>
<evidence type="ECO:0000256" key="4">
    <source>
        <dbReference type="ARBA" id="ARBA00023163"/>
    </source>
</evidence>
<dbReference type="InterPro" id="IPR036388">
    <property type="entry name" value="WH-like_DNA-bd_sf"/>
</dbReference>
<dbReference type="EMBL" id="DVFJ01000020">
    <property type="protein sequence ID" value="HIQ71835.1"/>
    <property type="molecule type" value="Genomic_DNA"/>
</dbReference>
<feature type="domain" description="Sugar-binding" evidence="5">
    <location>
        <begin position="95"/>
        <end position="338"/>
    </location>
</feature>
<comment type="similarity">
    <text evidence="1">Belongs to the SorC transcriptional regulatory family.</text>
</comment>
<dbReference type="InterPro" id="IPR007324">
    <property type="entry name" value="Sugar-bd_dom_put"/>
</dbReference>
<keyword evidence="2" id="KW-0805">Transcription regulation</keyword>
<dbReference type="Gene3D" id="3.40.50.1360">
    <property type="match status" value="1"/>
</dbReference>
<evidence type="ECO:0000256" key="2">
    <source>
        <dbReference type="ARBA" id="ARBA00023015"/>
    </source>
</evidence>
<evidence type="ECO:0000256" key="1">
    <source>
        <dbReference type="ARBA" id="ARBA00010466"/>
    </source>
</evidence>
<dbReference type="InterPro" id="IPR051054">
    <property type="entry name" value="SorC_transcr_regulators"/>
</dbReference>
<reference evidence="7" key="2">
    <citation type="journal article" date="2021" name="PeerJ">
        <title>Extensive microbial diversity within the chicken gut microbiome revealed by metagenomics and culture.</title>
        <authorList>
            <person name="Gilroy R."/>
            <person name="Ravi A."/>
            <person name="Getino M."/>
            <person name="Pursley I."/>
            <person name="Horton D.L."/>
            <person name="Alikhan N.F."/>
            <person name="Baker D."/>
            <person name="Gharbi K."/>
            <person name="Hall N."/>
            <person name="Watson M."/>
            <person name="Adriaenssens E.M."/>
            <person name="Foster-Nyarko E."/>
            <person name="Jarju S."/>
            <person name="Secka A."/>
            <person name="Antonio M."/>
            <person name="Oren A."/>
            <person name="Chaudhuri R.R."/>
            <person name="La Ragione R."/>
            <person name="Hildebrand F."/>
            <person name="Pallen M.J."/>
        </authorList>
    </citation>
    <scope>NUCLEOTIDE SEQUENCE</scope>
    <source>
        <strain evidence="7">ChiSxjej2B14-6234</strain>
    </source>
</reference>
<evidence type="ECO:0000313" key="8">
    <source>
        <dbReference type="Proteomes" id="UP000886887"/>
    </source>
</evidence>
<dbReference type="SUPFAM" id="SSF100950">
    <property type="entry name" value="NagB/RpiA/CoA transferase-like"/>
    <property type="match status" value="1"/>
</dbReference>
<name>A0A9D0ZC38_9FIRM</name>
<evidence type="ECO:0000259" key="6">
    <source>
        <dbReference type="Pfam" id="PF21715"/>
    </source>
</evidence>
<protein>
    <submittedName>
        <fullName evidence="7">Sugar-binding domain-containing protein</fullName>
    </submittedName>
</protein>
<dbReference type="InterPro" id="IPR036390">
    <property type="entry name" value="WH_DNA-bd_sf"/>
</dbReference>
<dbReference type="Pfam" id="PF04198">
    <property type="entry name" value="Sugar-bind"/>
    <property type="match status" value="1"/>
</dbReference>
<dbReference type="InterPro" id="IPR037171">
    <property type="entry name" value="NagB/RpiA_transferase-like"/>
</dbReference>